<dbReference type="InterPro" id="IPR046947">
    <property type="entry name" value="LytR-like"/>
</dbReference>
<dbReference type="InterPro" id="IPR001789">
    <property type="entry name" value="Sig_transdc_resp-reg_receiver"/>
</dbReference>
<dbReference type="Pfam" id="PF04397">
    <property type="entry name" value="LytTR"/>
    <property type="match status" value="1"/>
</dbReference>
<dbReference type="PROSITE" id="PS50110">
    <property type="entry name" value="RESPONSE_REGULATORY"/>
    <property type="match status" value="1"/>
</dbReference>
<dbReference type="PROSITE" id="PS50930">
    <property type="entry name" value="HTH_LYTTR"/>
    <property type="match status" value="1"/>
</dbReference>
<feature type="domain" description="Response regulatory" evidence="2">
    <location>
        <begin position="2"/>
        <end position="117"/>
    </location>
</feature>
<dbReference type="RefSeq" id="WP_235176680.1">
    <property type="nucleotide sequence ID" value="NZ_JAKFFV010000002.1"/>
</dbReference>
<dbReference type="SMART" id="SM00448">
    <property type="entry name" value="REC"/>
    <property type="match status" value="1"/>
</dbReference>
<dbReference type="GO" id="GO:0003677">
    <property type="term" value="F:DNA binding"/>
    <property type="evidence" value="ECO:0007669"/>
    <property type="project" value="UniProtKB-KW"/>
</dbReference>
<dbReference type="InterPro" id="IPR007492">
    <property type="entry name" value="LytTR_DNA-bd_dom"/>
</dbReference>
<dbReference type="SUPFAM" id="SSF52172">
    <property type="entry name" value="CheY-like"/>
    <property type="match status" value="1"/>
</dbReference>
<keyword evidence="4" id="KW-0238">DNA-binding</keyword>
<dbReference type="PANTHER" id="PTHR37299">
    <property type="entry name" value="TRANSCRIPTIONAL REGULATOR-RELATED"/>
    <property type="match status" value="1"/>
</dbReference>
<evidence type="ECO:0000259" key="2">
    <source>
        <dbReference type="PROSITE" id="PS50110"/>
    </source>
</evidence>
<protein>
    <submittedName>
        <fullName evidence="4">LytTR family DNA-binding domain-containing protein</fullName>
    </submittedName>
</protein>
<evidence type="ECO:0000256" key="1">
    <source>
        <dbReference type="PROSITE-ProRule" id="PRU00169"/>
    </source>
</evidence>
<dbReference type="Pfam" id="PF00072">
    <property type="entry name" value="Response_reg"/>
    <property type="match status" value="1"/>
</dbReference>
<comment type="caution">
    <text evidence="4">The sequence shown here is derived from an EMBL/GenBank/DDBJ whole genome shotgun (WGS) entry which is preliminary data.</text>
</comment>
<name>A0A9X1TSE1_9BACT</name>
<accession>A0A9X1TSE1</accession>
<organism evidence="4 5">
    <name type="scientific">Dyadobacter chenhuakuii</name>
    <dbReference type="NCBI Taxonomy" id="2909339"/>
    <lineage>
        <taxon>Bacteria</taxon>
        <taxon>Pseudomonadati</taxon>
        <taxon>Bacteroidota</taxon>
        <taxon>Cytophagia</taxon>
        <taxon>Cytophagales</taxon>
        <taxon>Spirosomataceae</taxon>
        <taxon>Dyadobacter</taxon>
    </lineage>
</organism>
<feature type="domain" description="HTH LytTR-type" evidence="3">
    <location>
        <begin position="145"/>
        <end position="252"/>
    </location>
</feature>
<gene>
    <name evidence="4" type="ORF">L0661_02620</name>
</gene>
<dbReference type="Gene3D" id="2.40.50.1020">
    <property type="entry name" value="LytTr DNA-binding domain"/>
    <property type="match status" value="1"/>
</dbReference>
<dbReference type="SMART" id="SM00850">
    <property type="entry name" value="LytTR"/>
    <property type="match status" value="1"/>
</dbReference>
<dbReference type="Gene3D" id="3.40.50.2300">
    <property type="match status" value="1"/>
</dbReference>
<dbReference type="GO" id="GO:0000156">
    <property type="term" value="F:phosphorelay response regulator activity"/>
    <property type="evidence" value="ECO:0007669"/>
    <property type="project" value="InterPro"/>
</dbReference>
<keyword evidence="1" id="KW-0597">Phosphoprotein</keyword>
<reference evidence="4" key="1">
    <citation type="submission" date="2022-01" db="EMBL/GenBank/DDBJ databases">
        <title>Novel species in genus Dyadobacter.</title>
        <authorList>
            <person name="Ma C."/>
        </authorList>
    </citation>
    <scope>NUCLEOTIDE SEQUENCE</scope>
    <source>
        <strain evidence="4">CY357</strain>
    </source>
</reference>
<dbReference type="AlphaFoldDB" id="A0A9X1TSE1"/>
<proteinExistence type="predicted"/>
<dbReference type="Proteomes" id="UP001139411">
    <property type="component" value="Unassembled WGS sequence"/>
</dbReference>
<dbReference type="EMBL" id="JAKFFV010000002">
    <property type="protein sequence ID" value="MCF2497183.1"/>
    <property type="molecule type" value="Genomic_DNA"/>
</dbReference>
<evidence type="ECO:0000313" key="4">
    <source>
        <dbReference type="EMBL" id="MCF2497183.1"/>
    </source>
</evidence>
<sequence>MKVLIIEDEGQTAERLENLIHRYDKTIRVLDKIASVEKTLAYFAKQNAELPDLIFMDIHLEDDLGFRILEELKLTVPVIFTTAFNEYALRAFKTFSIDYLLKPIDYQELSEAIDKFKTIVKPALPENRFARLLENYKESAYKERFMVTAGTRLQSIAVAQVAYFSYERKTTLLNTTDGKFYSLDYSLDKLVELLDPNRFFRVNRSQVIALHSIRSVNQHPMGKMVVEIEPTPRVEVTVSLDRIAAFKDWLGK</sequence>
<dbReference type="PANTHER" id="PTHR37299:SF1">
    <property type="entry name" value="STAGE 0 SPORULATION PROTEIN A HOMOLOG"/>
    <property type="match status" value="1"/>
</dbReference>
<evidence type="ECO:0000259" key="3">
    <source>
        <dbReference type="PROSITE" id="PS50930"/>
    </source>
</evidence>
<dbReference type="InterPro" id="IPR011006">
    <property type="entry name" value="CheY-like_superfamily"/>
</dbReference>
<evidence type="ECO:0000313" key="5">
    <source>
        <dbReference type="Proteomes" id="UP001139411"/>
    </source>
</evidence>
<feature type="modified residue" description="4-aspartylphosphate" evidence="1">
    <location>
        <position position="57"/>
    </location>
</feature>